<reference evidence="2" key="1">
    <citation type="submission" date="2023-03" db="EMBL/GenBank/DDBJ databases">
        <title>Massive genome expansion in bonnet fungi (Mycena s.s.) driven by repeated elements and novel gene families across ecological guilds.</title>
        <authorList>
            <consortium name="Lawrence Berkeley National Laboratory"/>
            <person name="Harder C.B."/>
            <person name="Miyauchi S."/>
            <person name="Viragh M."/>
            <person name="Kuo A."/>
            <person name="Thoen E."/>
            <person name="Andreopoulos B."/>
            <person name="Lu D."/>
            <person name="Skrede I."/>
            <person name="Drula E."/>
            <person name="Henrissat B."/>
            <person name="Morin E."/>
            <person name="Kohler A."/>
            <person name="Barry K."/>
            <person name="LaButti K."/>
            <person name="Morin E."/>
            <person name="Salamov A."/>
            <person name="Lipzen A."/>
            <person name="Mereny Z."/>
            <person name="Hegedus B."/>
            <person name="Baldrian P."/>
            <person name="Stursova M."/>
            <person name="Weitz H."/>
            <person name="Taylor A."/>
            <person name="Grigoriev I.V."/>
            <person name="Nagy L.G."/>
            <person name="Martin F."/>
            <person name="Kauserud H."/>
        </authorList>
    </citation>
    <scope>NUCLEOTIDE SEQUENCE</scope>
    <source>
        <strain evidence="2">CBHHK188m</strain>
    </source>
</reference>
<sequence>MTSAPLLHQSTGARLRAMLFSARTRRHQVAKTVDFIRVPMLLRDSVSDDSSSDSESDSGSDYSSTSSKFTTYSVDSLTSAGSPPSTPTKSACVPLPPAGPTLAPRANGNYHAFKATHHVLVDRSKTDLILYLYQGGETRVMTGGVMLGPRPAAHVVKYTRS</sequence>
<feature type="region of interest" description="Disordered" evidence="1">
    <location>
        <begin position="45"/>
        <end position="100"/>
    </location>
</feature>
<evidence type="ECO:0000256" key="1">
    <source>
        <dbReference type="SAM" id="MobiDB-lite"/>
    </source>
</evidence>
<proteinExistence type="predicted"/>
<keyword evidence="3" id="KW-1185">Reference proteome</keyword>
<protein>
    <submittedName>
        <fullName evidence="2">Uncharacterized protein</fullName>
    </submittedName>
</protein>
<dbReference type="Proteomes" id="UP001215280">
    <property type="component" value="Unassembled WGS sequence"/>
</dbReference>
<accession>A0AAD7NE86</accession>
<organism evidence="2 3">
    <name type="scientific">Mycena maculata</name>
    <dbReference type="NCBI Taxonomy" id="230809"/>
    <lineage>
        <taxon>Eukaryota</taxon>
        <taxon>Fungi</taxon>
        <taxon>Dikarya</taxon>
        <taxon>Basidiomycota</taxon>
        <taxon>Agaricomycotina</taxon>
        <taxon>Agaricomycetes</taxon>
        <taxon>Agaricomycetidae</taxon>
        <taxon>Agaricales</taxon>
        <taxon>Marasmiineae</taxon>
        <taxon>Mycenaceae</taxon>
        <taxon>Mycena</taxon>
    </lineage>
</organism>
<gene>
    <name evidence="2" type="ORF">DFH07DRAFT_773291</name>
</gene>
<feature type="compositionally biased region" description="Polar residues" evidence="1">
    <location>
        <begin position="68"/>
        <end position="89"/>
    </location>
</feature>
<comment type="caution">
    <text evidence="2">The sequence shown here is derived from an EMBL/GenBank/DDBJ whole genome shotgun (WGS) entry which is preliminary data.</text>
</comment>
<name>A0AAD7NE86_9AGAR</name>
<dbReference type="AlphaFoldDB" id="A0AAD7NE86"/>
<dbReference type="EMBL" id="JARJLG010000062">
    <property type="protein sequence ID" value="KAJ7756100.1"/>
    <property type="molecule type" value="Genomic_DNA"/>
</dbReference>
<evidence type="ECO:0000313" key="2">
    <source>
        <dbReference type="EMBL" id="KAJ7756100.1"/>
    </source>
</evidence>
<evidence type="ECO:0000313" key="3">
    <source>
        <dbReference type="Proteomes" id="UP001215280"/>
    </source>
</evidence>